<comment type="similarity">
    <text evidence="4">Belongs to the SDHAF2 family.</text>
</comment>
<dbReference type="InterPro" id="IPR036714">
    <property type="entry name" value="SDH_sf"/>
</dbReference>
<dbReference type="AlphaFoldDB" id="A0A9P4K2Z5"/>
<protein>
    <recommendedName>
        <fullName evidence="4">Succinate dehydrogenase assembly factor 2, mitochondrial</fullName>
        <shortName evidence="4">SDH assembly factor 2</shortName>
        <shortName evidence="4">SDHAF2</shortName>
    </recommendedName>
</protein>
<dbReference type="SUPFAM" id="SSF109910">
    <property type="entry name" value="YgfY-like"/>
    <property type="match status" value="1"/>
</dbReference>
<comment type="subcellular location">
    <subcellularLocation>
        <location evidence="1 4">Mitochondrion matrix</location>
    </subcellularLocation>
</comment>
<keyword evidence="7" id="KW-1185">Reference proteome</keyword>
<organism evidence="6 7">
    <name type="scientific">Lojkania enalia</name>
    <dbReference type="NCBI Taxonomy" id="147567"/>
    <lineage>
        <taxon>Eukaryota</taxon>
        <taxon>Fungi</taxon>
        <taxon>Dikarya</taxon>
        <taxon>Ascomycota</taxon>
        <taxon>Pezizomycotina</taxon>
        <taxon>Dothideomycetes</taxon>
        <taxon>Pleosporomycetidae</taxon>
        <taxon>Pleosporales</taxon>
        <taxon>Pleosporales incertae sedis</taxon>
        <taxon>Lojkania</taxon>
    </lineage>
</organism>
<keyword evidence="2 4" id="KW-0496">Mitochondrion</keyword>
<comment type="subunit">
    <text evidence="4">Interacts with the flavoprotein subunit within the SDH catalytic dimer.</text>
</comment>
<dbReference type="PANTHER" id="PTHR12469">
    <property type="entry name" value="PROTEIN EMI5 HOMOLOG, MITOCHONDRIAL"/>
    <property type="match status" value="1"/>
</dbReference>
<feature type="region of interest" description="Disordered" evidence="5">
    <location>
        <begin position="309"/>
        <end position="346"/>
    </location>
</feature>
<dbReference type="OrthoDB" id="284292at2759"/>
<feature type="compositionally biased region" description="Basic and acidic residues" evidence="5">
    <location>
        <begin position="258"/>
        <end position="269"/>
    </location>
</feature>
<dbReference type="GO" id="GO:0005759">
    <property type="term" value="C:mitochondrial matrix"/>
    <property type="evidence" value="ECO:0007669"/>
    <property type="project" value="UniProtKB-SubCell"/>
</dbReference>
<evidence type="ECO:0000256" key="1">
    <source>
        <dbReference type="ARBA" id="ARBA00004305"/>
    </source>
</evidence>
<accession>A0A9P4K2Z5</accession>
<evidence type="ECO:0000313" key="7">
    <source>
        <dbReference type="Proteomes" id="UP000800093"/>
    </source>
</evidence>
<dbReference type="Proteomes" id="UP000800093">
    <property type="component" value="Unassembled WGS sequence"/>
</dbReference>
<evidence type="ECO:0000256" key="5">
    <source>
        <dbReference type="SAM" id="MobiDB-lite"/>
    </source>
</evidence>
<name>A0A9P4K2Z5_9PLEO</name>
<keyword evidence="3 4" id="KW-0143">Chaperone</keyword>
<evidence type="ECO:0000313" key="6">
    <source>
        <dbReference type="EMBL" id="KAF2260946.1"/>
    </source>
</evidence>
<dbReference type="GO" id="GO:0006121">
    <property type="term" value="P:mitochondrial electron transport, succinate to ubiquinone"/>
    <property type="evidence" value="ECO:0007669"/>
    <property type="project" value="UniProtKB-UniRule"/>
</dbReference>
<dbReference type="InterPro" id="IPR005631">
    <property type="entry name" value="SDH"/>
</dbReference>
<reference evidence="7" key="1">
    <citation type="journal article" date="2020" name="Stud. Mycol.">
        <title>101 Dothideomycetes genomes: A test case for predicting lifestyles and emergence of pathogens.</title>
        <authorList>
            <person name="Haridas S."/>
            <person name="Albert R."/>
            <person name="Binder M."/>
            <person name="Bloem J."/>
            <person name="LaButti K."/>
            <person name="Salamov A."/>
            <person name="Andreopoulos B."/>
            <person name="Baker S."/>
            <person name="Barry K."/>
            <person name="Bills G."/>
            <person name="Bluhm B."/>
            <person name="Cannon C."/>
            <person name="Castanera R."/>
            <person name="Culley D."/>
            <person name="Daum C."/>
            <person name="Ezra D."/>
            <person name="Gonzalez J."/>
            <person name="Henrissat B."/>
            <person name="Kuo A."/>
            <person name="Liang C."/>
            <person name="Lipzen A."/>
            <person name="Lutzoni F."/>
            <person name="Magnuson J."/>
            <person name="Mondo S."/>
            <person name="Nolan M."/>
            <person name="Ohm R."/>
            <person name="Pangilinan J."/>
            <person name="Park H.-J."/>
            <person name="Ramirez L."/>
            <person name="Alfaro M."/>
            <person name="Sun H."/>
            <person name="Tritt A."/>
            <person name="Yoshinaga Y."/>
            <person name="Zwiers L.-H."/>
            <person name="Turgeon B."/>
            <person name="Goodwin S."/>
            <person name="Spatafora J."/>
            <person name="Crous P."/>
            <person name="Grigoriev I."/>
        </authorList>
    </citation>
    <scope>NUCLEOTIDE SEQUENCE [LARGE SCALE GENOMIC DNA]</scope>
    <source>
        <strain evidence="7">CBS 304.66</strain>
    </source>
</reference>
<comment type="caution">
    <text evidence="6">The sequence shown here is derived from an EMBL/GenBank/DDBJ whole genome shotgun (WGS) entry which is preliminary data.</text>
</comment>
<feature type="region of interest" description="Disordered" evidence="5">
    <location>
        <begin position="243"/>
        <end position="270"/>
    </location>
</feature>
<evidence type="ECO:0000256" key="4">
    <source>
        <dbReference type="HAMAP-Rule" id="MF_03057"/>
    </source>
</evidence>
<dbReference type="HAMAP" id="MF_03057">
    <property type="entry name" value="SDHAF2"/>
    <property type="match status" value="1"/>
</dbReference>
<dbReference type="Gene3D" id="1.10.150.250">
    <property type="entry name" value="Flavinator of succinate dehydrogenase"/>
    <property type="match status" value="1"/>
</dbReference>
<proteinExistence type="inferred from homology"/>
<dbReference type="Pfam" id="PF03937">
    <property type="entry name" value="Sdh5"/>
    <property type="match status" value="1"/>
</dbReference>
<sequence>MSSARLAACSSRALRSVSHPSTRSAVQYSQACRAFSACAPRSNDFTEFNKRSNDTAEEYRRYQLEKPLNPHMTNTASTIANEMPTVGENSDAAPPELISSAGGVFAPKDSVPENTHRMTGGMLSSKDKDVPPANKGIEAGKKAGVAGGELGVGELEGATFKVEPLRRTGEDENTMRARLLYQSRKRGTLESDLLLSTFADANLASMRPELLQQYDLFLDENDWDIYYWATQEPMPTSTEYAERAGPELASPTAQGKAPAKDEWKREPAKGEWAQTVGTFRPAYRPVPSRWRNSEILALLRRHVKERSAGGVMESEAKVEGKGLAQGVKGTGGGGLGMMPEIKQFDK</sequence>
<gene>
    <name evidence="6" type="ORF">CC78DRAFT_536117</name>
</gene>
<evidence type="ECO:0000256" key="2">
    <source>
        <dbReference type="ARBA" id="ARBA00023128"/>
    </source>
</evidence>
<comment type="function">
    <text evidence="4">Plays an essential role in the assembly of succinate dehydrogenase (SDH), an enzyme complex (also referred to as respiratory complex II) that is a component of both the tricarboxylic acid (TCA) cycle and the mitochondrial electron transport chain, and which couples the oxidation of succinate to fumarate with the reduction of ubiquinone (coenzyme Q) to ubiquinol. Required for flavinylation (covalent attachment of FAD) of the flavoprotein subunit of the SDH catalytic dimer.</text>
</comment>
<dbReference type="PANTHER" id="PTHR12469:SF2">
    <property type="entry name" value="SUCCINATE DEHYDROGENASE ASSEMBLY FACTOR 2, MITOCHONDRIAL"/>
    <property type="match status" value="1"/>
</dbReference>
<evidence type="ECO:0000256" key="3">
    <source>
        <dbReference type="ARBA" id="ARBA00023186"/>
    </source>
</evidence>
<dbReference type="InterPro" id="IPR028882">
    <property type="entry name" value="SDHAF2"/>
</dbReference>
<dbReference type="FunFam" id="1.10.150.250:FF:000002">
    <property type="entry name" value="Succinate dehydrogenase assembly factor 2, mitochondrial"/>
    <property type="match status" value="1"/>
</dbReference>
<dbReference type="GO" id="GO:0006099">
    <property type="term" value="P:tricarboxylic acid cycle"/>
    <property type="evidence" value="ECO:0007669"/>
    <property type="project" value="TreeGrafter"/>
</dbReference>
<dbReference type="GO" id="GO:0034553">
    <property type="term" value="P:mitochondrial respiratory chain complex II assembly"/>
    <property type="evidence" value="ECO:0007669"/>
    <property type="project" value="TreeGrafter"/>
</dbReference>
<dbReference type="EMBL" id="ML986669">
    <property type="protein sequence ID" value="KAF2260946.1"/>
    <property type="molecule type" value="Genomic_DNA"/>
</dbReference>